<feature type="compositionally biased region" description="Low complexity" evidence="6">
    <location>
        <begin position="454"/>
        <end position="470"/>
    </location>
</feature>
<evidence type="ECO:0000256" key="5">
    <source>
        <dbReference type="ARBA" id="ARBA00022840"/>
    </source>
</evidence>
<keyword evidence="8" id="KW-0732">Signal</keyword>
<organism evidence="9 10">
    <name type="scientific">Chlorella vulgaris</name>
    <name type="common">Green alga</name>
    <dbReference type="NCBI Taxonomy" id="3077"/>
    <lineage>
        <taxon>Eukaryota</taxon>
        <taxon>Viridiplantae</taxon>
        <taxon>Chlorophyta</taxon>
        <taxon>core chlorophytes</taxon>
        <taxon>Trebouxiophyceae</taxon>
        <taxon>Chlorellales</taxon>
        <taxon>Chlorellaceae</taxon>
        <taxon>Chlorella clade</taxon>
        <taxon>Chlorella</taxon>
    </lineage>
</organism>
<keyword evidence="7" id="KW-0472">Membrane</keyword>
<dbReference type="SUPFAM" id="SSF52058">
    <property type="entry name" value="L domain-like"/>
    <property type="match status" value="1"/>
</dbReference>
<feature type="region of interest" description="Disordered" evidence="6">
    <location>
        <begin position="388"/>
        <end position="409"/>
    </location>
</feature>
<feature type="transmembrane region" description="Helical" evidence="7">
    <location>
        <begin position="287"/>
        <end position="307"/>
    </location>
</feature>
<evidence type="ECO:0000256" key="1">
    <source>
        <dbReference type="ARBA" id="ARBA00004430"/>
    </source>
</evidence>
<proteinExistence type="predicted"/>
<evidence type="ECO:0000313" key="10">
    <source>
        <dbReference type="Proteomes" id="UP001055712"/>
    </source>
</evidence>
<evidence type="ECO:0000313" key="9">
    <source>
        <dbReference type="EMBL" id="KAI3426412.1"/>
    </source>
</evidence>
<dbReference type="AlphaFoldDB" id="A0A9D4TIP4"/>
<protein>
    <recommendedName>
        <fullName evidence="11">Leucine-rich repeat-containing N-terminal plant-type domain-containing protein</fullName>
    </recommendedName>
</protein>
<dbReference type="GO" id="GO:0005524">
    <property type="term" value="F:ATP binding"/>
    <property type="evidence" value="ECO:0007669"/>
    <property type="project" value="UniProtKB-KW"/>
</dbReference>
<keyword evidence="7" id="KW-1133">Transmembrane helix</keyword>
<evidence type="ECO:0000256" key="8">
    <source>
        <dbReference type="SAM" id="SignalP"/>
    </source>
</evidence>
<gene>
    <name evidence="9" type="ORF">D9Q98_008781</name>
</gene>
<dbReference type="InterPro" id="IPR001611">
    <property type="entry name" value="Leu-rich_rpt"/>
</dbReference>
<feature type="chain" id="PRO_5039127979" description="Leucine-rich repeat-containing N-terminal plant-type domain-containing protein" evidence="8">
    <location>
        <begin position="26"/>
        <end position="618"/>
    </location>
</feature>
<evidence type="ECO:0008006" key="11">
    <source>
        <dbReference type="Google" id="ProtNLM"/>
    </source>
</evidence>
<dbReference type="PANTHER" id="PTHR48056">
    <property type="entry name" value="LRR RECEPTOR-LIKE SERINE/THREONINE-PROTEIN KINASE-RELATED"/>
    <property type="match status" value="1"/>
</dbReference>
<sequence length="618" mass="65167">MQRAGMVALAVWLAALCCGAAAAEAANETAAHRTTVLGDVVALHSLRASLTRVPSDWEAFEDPCGLPTCNITPPNACSWSGLSCRDSRVTAVFLPCLRDLGLCFGLGGSLSPGLAGATALELIELTGNAIVGTLPPQWGSLRNLTVLSTAYNQLSGVLPPEFGNLTSLELLWLSGNKNIRSELPASWGKLSQLQDLRLGSMAVFGGFPGKWSGLQKLKYLDLSGNTLAGSLPASWMRMYALQVLDLRQQCGVCGVVPFNQAVKIGDTGTSLGWPCGKGNCSGLPLGFLGQAVIISAVLLVLFALCLWRRVFLFRRHGSEGQRSGFGLVRAALTRRPPRPPPRPGMLHTEESAAEAAATHPPAPPVVVLQPDMQFCTARMDAEWAAAGDLPLSPKAGGEPQASPTQRSWRSKLRAMFRGGLLDRRATTQQPAAPAAPLAAGHSVEMAAALQLQRSADGAGASSTDSSSRGSAEARQQAAVPQVSSPQPRPGSAAYRLQQARLYGTGRRSARPGGSTAAVERSSAPPRVWARTSASSLSSEDLRIGSDTAQPGGSGSRAVDRSNQQQQRRQQYVPRREIVMYDLDFTAQQETAAPGQEHPQLSSPAPPPSQAQPQGPPPP</sequence>
<dbReference type="EMBL" id="SIDB01000011">
    <property type="protein sequence ID" value="KAI3426412.1"/>
    <property type="molecule type" value="Genomic_DNA"/>
</dbReference>
<keyword evidence="10" id="KW-1185">Reference proteome</keyword>
<dbReference type="OrthoDB" id="511504at2759"/>
<evidence type="ECO:0000256" key="6">
    <source>
        <dbReference type="SAM" id="MobiDB-lite"/>
    </source>
</evidence>
<dbReference type="GO" id="GO:0005930">
    <property type="term" value="C:axoneme"/>
    <property type="evidence" value="ECO:0007669"/>
    <property type="project" value="UniProtKB-SubCell"/>
</dbReference>
<feature type="region of interest" description="Disordered" evidence="6">
    <location>
        <begin position="330"/>
        <end position="363"/>
    </location>
</feature>
<comment type="subcellular location">
    <subcellularLocation>
        <location evidence="1">Cytoplasm</location>
        <location evidence="1">Cytoskeleton</location>
        <location evidence="1">Cilium axoneme</location>
    </subcellularLocation>
</comment>
<dbReference type="Gene3D" id="3.80.10.10">
    <property type="entry name" value="Ribonuclease Inhibitor"/>
    <property type="match status" value="2"/>
</dbReference>
<dbReference type="PANTHER" id="PTHR48056:SF81">
    <property type="entry name" value="RECEPTOR PROTEIN-TYROSINE KINASE CEPR1"/>
    <property type="match status" value="1"/>
</dbReference>
<evidence type="ECO:0000256" key="7">
    <source>
        <dbReference type="SAM" id="Phobius"/>
    </source>
</evidence>
<dbReference type="Pfam" id="PF00560">
    <property type="entry name" value="LRR_1"/>
    <property type="match status" value="2"/>
</dbReference>
<keyword evidence="5" id="KW-0067">ATP-binding</keyword>
<keyword evidence="3" id="KW-0677">Repeat</keyword>
<evidence type="ECO:0000256" key="4">
    <source>
        <dbReference type="ARBA" id="ARBA00022741"/>
    </source>
</evidence>
<comment type="caution">
    <text evidence="9">The sequence shown here is derived from an EMBL/GenBank/DDBJ whole genome shotgun (WGS) entry which is preliminary data.</text>
</comment>
<keyword evidence="4" id="KW-0547">Nucleotide-binding</keyword>
<name>A0A9D4TIP4_CHLVU</name>
<dbReference type="InterPro" id="IPR050647">
    <property type="entry name" value="Plant_LRR-RLKs"/>
</dbReference>
<dbReference type="Proteomes" id="UP001055712">
    <property type="component" value="Unassembled WGS sequence"/>
</dbReference>
<evidence type="ECO:0000256" key="2">
    <source>
        <dbReference type="ARBA" id="ARBA00022614"/>
    </source>
</evidence>
<dbReference type="InterPro" id="IPR032675">
    <property type="entry name" value="LRR_dom_sf"/>
</dbReference>
<feature type="region of interest" description="Disordered" evidence="6">
    <location>
        <begin position="454"/>
        <end position="492"/>
    </location>
</feature>
<feature type="signal peptide" evidence="8">
    <location>
        <begin position="1"/>
        <end position="25"/>
    </location>
</feature>
<reference evidence="9" key="2">
    <citation type="submission" date="2020-11" db="EMBL/GenBank/DDBJ databases">
        <authorList>
            <person name="Cecchin M."/>
            <person name="Marcolungo L."/>
            <person name="Rossato M."/>
            <person name="Girolomoni L."/>
            <person name="Cosentino E."/>
            <person name="Cuine S."/>
            <person name="Li-Beisson Y."/>
            <person name="Delledonne M."/>
            <person name="Ballottari M."/>
        </authorList>
    </citation>
    <scope>NUCLEOTIDE SEQUENCE</scope>
    <source>
        <strain evidence="9">211/11P</strain>
        <tissue evidence="9">Whole cell</tissue>
    </source>
</reference>
<accession>A0A9D4TIP4</accession>
<feature type="region of interest" description="Disordered" evidence="6">
    <location>
        <begin position="504"/>
        <end position="618"/>
    </location>
</feature>
<evidence type="ECO:0000256" key="3">
    <source>
        <dbReference type="ARBA" id="ARBA00022737"/>
    </source>
</evidence>
<feature type="compositionally biased region" description="Pro residues" evidence="6">
    <location>
        <begin position="603"/>
        <end position="618"/>
    </location>
</feature>
<keyword evidence="2" id="KW-0433">Leucine-rich repeat</keyword>
<keyword evidence="7" id="KW-0812">Transmembrane</keyword>
<reference evidence="9" key="1">
    <citation type="journal article" date="2019" name="Plant J.">
        <title>Chlorella vulgaris genome assembly and annotation reveals the molecular basis for metabolic acclimation to high light conditions.</title>
        <authorList>
            <person name="Cecchin M."/>
            <person name="Marcolungo L."/>
            <person name="Rossato M."/>
            <person name="Girolomoni L."/>
            <person name="Cosentino E."/>
            <person name="Cuine S."/>
            <person name="Li-Beisson Y."/>
            <person name="Delledonne M."/>
            <person name="Ballottari M."/>
        </authorList>
    </citation>
    <scope>NUCLEOTIDE SEQUENCE</scope>
    <source>
        <strain evidence="9">211/11P</strain>
    </source>
</reference>